<dbReference type="Proteomes" id="UP000765509">
    <property type="component" value="Unassembled WGS sequence"/>
</dbReference>
<evidence type="ECO:0000313" key="3">
    <source>
        <dbReference type="Proteomes" id="UP000765509"/>
    </source>
</evidence>
<feature type="compositionally biased region" description="Basic and acidic residues" evidence="1">
    <location>
        <begin position="1"/>
        <end position="11"/>
    </location>
</feature>
<keyword evidence="3" id="KW-1185">Reference proteome</keyword>
<dbReference type="EMBL" id="AVOT02000523">
    <property type="protein sequence ID" value="MBW0463307.1"/>
    <property type="molecule type" value="Genomic_DNA"/>
</dbReference>
<evidence type="ECO:0000256" key="1">
    <source>
        <dbReference type="SAM" id="MobiDB-lite"/>
    </source>
</evidence>
<dbReference type="AlphaFoldDB" id="A0A9Q3BDX5"/>
<gene>
    <name evidence="2" type="ORF">O181_003022</name>
</gene>
<proteinExistence type="predicted"/>
<sequence length="107" mass="12319">MKHGPSTEEHGGVWNPSEKAAVVDETAKPELKHPDYISNKFRAELRNYPNFSNRHMAKCGFCNITFNGAKPSILFSHIKDSCTKIPTEKRLRYIKQNIPKDHFKEGY</sequence>
<accession>A0A9Q3BDX5</accession>
<protein>
    <submittedName>
        <fullName evidence="2">Uncharacterized protein</fullName>
    </submittedName>
</protein>
<name>A0A9Q3BDX5_9BASI</name>
<comment type="caution">
    <text evidence="2">The sequence shown here is derived from an EMBL/GenBank/DDBJ whole genome shotgun (WGS) entry which is preliminary data.</text>
</comment>
<organism evidence="2 3">
    <name type="scientific">Austropuccinia psidii MF-1</name>
    <dbReference type="NCBI Taxonomy" id="1389203"/>
    <lineage>
        <taxon>Eukaryota</taxon>
        <taxon>Fungi</taxon>
        <taxon>Dikarya</taxon>
        <taxon>Basidiomycota</taxon>
        <taxon>Pucciniomycotina</taxon>
        <taxon>Pucciniomycetes</taxon>
        <taxon>Pucciniales</taxon>
        <taxon>Sphaerophragmiaceae</taxon>
        <taxon>Austropuccinia</taxon>
    </lineage>
</organism>
<reference evidence="2" key="1">
    <citation type="submission" date="2021-03" db="EMBL/GenBank/DDBJ databases">
        <title>Draft genome sequence of rust myrtle Austropuccinia psidii MF-1, a brazilian biotype.</title>
        <authorList>
            <person name="Quecine M.C."/>
            <person name="Pachon D.M.R."/>
            <person name="Bonatelli M.L."/>
            <person name="Correr F.H."/>
            <person name="Franceschini L.M."/>
            <person name="Leite T.F."/>
            <person name="Margarido G.R.A."/>
            <person name="Almeida C.A."/>
            <person name="Ferrarezi J.A."/>
            <person name="Labate C.A."/>
        </authorList>
    </citation>
    <scope>NUCLEOTIDE SEQUENCE</scope>
    <source>
        <strain evidence="2">MF-1</strain>
    </source>
</reference>
<evidence type="ECO:0000313" key="2">
    <source>
        <dbReference type="EMBL" id="MBW0463307.1"/>
    </source>
</evidence>
<feature type="region of interest" description="Disordered" evidence="1">
    <location>
        <begin position="1"/>
        <end position="20"/>
    </location>
</feature>